<dbReference type="SUPFAM" id="SSF118010">
    <property type="entry name" value="TM1457-like"/>
    <property type="match status" value="1"/>
</dbReference>
<evidence type="ECO:0000256" key="2">
    <source>
        <dbReference type="ARBA" id="ARBA00022670"/>
    </source>
</evidence>
<evidence type="ECO:0000313" key="8">
    <source>
        <dbReference type="Proteomes" id="UP001234602"/>
    </source>
</evidence>
<evidence type="ECO:0000256" key="5">
    <source>
        <dbReference type="ARBA" id="ARBA00044503"/>
    </source>
</evidence>
<dbReference type="CDD" id="cd16332">
    <property type="entry name" value="Prp-like"/>
    <property type="match status" value="1"/>
</dbReference>
<dbReference type="InterPro" id="IPR007422">
    <property type="entry name" value="Peptidase_Prp"/>
</dbReference>
<organism evidence="7 8">
    <name type="scientific">Peribacillus simplex</name>
    <dbReference type="NCBI Taxonomy" id="1478"/>
    <lineage>
        <taxon>Bacteria</taxon>
        <taxon>Bacillati</taxon>
        <taxon>Bacillota</taxon>
        <taxon>Bacilli</taxon>
        <taxon>Bacillales</taxon>
        <taxon>Bacillaceae</taxon>
        <taxon>Peribacillus</taxon>
    </lineage>
</organism>
<evidence type="ECO:0000256" key="4">
    <source>
        <dbReference type="ARBA" id="ARBA00022807"/>
    </source>
</evidence>
<keyword evidence="1" id="KW-0690">Ribosome biogenesis</keyword>
<dbReference type="Proteomes" id="UP001234602">
    <property type="component" value="Unassembled WGS sequence"/>
</dbReference>
<keyword evidence="3" id="KW-0378">Hydrolase</keyword>
<reference evidence="7" key="1">
    <citation type="submission" date="2023-06" db="EMBL/GenBank/DDBJ databases">
        <title>Comparative genomics of Bacillaceae isolates and their secondary metabolite potential.</title>
        <authorList>
            <person name="Song L."/>
            <person name="Nielsen L.J."/>
            <person name="Mohite O."/>
            <person name="Xu X."/>
            <person name="Weber T."/>
            <person name="Kovacs A.T."/>
        </authorList>
    </citation>
    <scope>NUCLEOTIDE SEQUENCE</scope>
    <source>
        <strain evidence="7">D8_B_37</strain>
    </source>
</reference>
<dbReference type="AlphaFoldDB" id="A0AAW7I783"/>
<dbReference type="RefSeq" id="WP_289319575.1">
    <property type="nucleotide sequence ID" value="NZ_JAUCEY010000008.1"/>
</dbReference>
<dbReference type="PANTHER" id="PTHR39178">
    <property type="entry name" value="HYPOTHETICAL RIBOSOME-ASSOCIATED PROTEIN"/>
    <property type="match status" value="1"/>
</dbReference>
<protein>
    <recommendedName>
        <fullName evidence="6">Ribosomal processing cysteine protease Prp</fullName>
    </recommendedName>
</protein>
<evidence type="ECO:0000256" key="1">
    <source>
        <dbReference type="ARBA" id="ARBA00022517"/>
    </source>
</evidence>
<proteinExistence type="inferred from homology"/>
<dbReference type="Pfam" id="PF04327">
    <property type="entry name" value="Peptidase_Prp"/>
    <property type="match status" value="1"/>
</dbReference>
<dbReference type="PANTHER" id="PTHR39178:SF1">
    <property type="entry name" value="RIBOSOMAL-PROCESSING CYSTEINE PROTEASE PRP"/>
    <property type="match status" value="1"/>
</dbReference>
<gene>
    <name evidence="7" type="ORF">QUF89_06790</name>
</gene>
<dbReference type="GO" id="GO:0042254">
    <property type="term" value="P:ribosome biogenesis"/>
    <property type="evidence" value="ECO:0007669"/>
    <property type="project" value="UniProtKB-KW"/>
</dbReference>
<dbReference type="EMBL" id="JAUCEY010000008">
    <property type="protein sequence ID" value="MDM5451908.1"/>
    <property type="molecule type" value="Genomic_DNA"/>
</dbReference>
<keyword evidence="4" id="KW-0788">Thiol protease</keyword>
<dbReference type="GO" id="GO:0006508">
    <property type="term" value="P:proteolysis"/>
    <property type="evidence" value="ECO:0007669"/>
    <property type="project" value="UniProtKB-KW"/>
</dbReference>
<accession>A0AAW7I783</accession>
<comment type="similarity">
    <text evidence="5">Belongs to the Prp family.</text>
</comment>
<sequence>MIAVEILYDGSNIKGFTVEGHAEYAQYGEDIVCSSVSILTIGTINSIIRMCKKEIKIEQDDGYIQVLLPKSIMKKDEAIILLTSMIYNLKDLEQNYPNNIQVLTK</sequence>
<dbReference type="InterPro" id="IPR036764">
    <property type="entry name" value="Peptidase_Prp_sf"/>
</dbReference>
<evidence type="ECO:0000256" key="3">
    <source>
        <dbReference type="ARBA" id="ARBA00022801"/>
    </source>
</evidence>
<comment type="caution">
    <text evidence="7">The sequence shown here is derived from an EMBL/GenBank/DDBJ whole genome shotgun (WGS) entry which is preliminary data.</text>
</comment>
<evidence type="ECO:0000256" key="6">
    <source>
        <dbReference type="ARBA" id="ARBA00044538"/>
    </source>
</evidence>
<name>A0AAW7I783_9BACI</name>
<dbReference type="GO" id="GO:0008234">
    <property type="term" value="F:cysteine-type peptidase activity"/>
    <property type="evidence" value="ECO:0007669"/>
    <property type="project" value="UniProtKB-KW"/>
</dbReference>
<dbReference type="Gene3D" id="3.30.70.1490">
    <property type="entry name" value="Cysteine protease Prp"/>
    <property type="match status" value="1"/>
</dbReference>
<evidence type="ECO:0000313" key="7">
    <source>
        <dbReference type="EMBL" id="MDM5451908.1"/>
    </source>
</evidence>
<keyword evidence="2 7" id="KW-0645">Protease</keyword>